<evidence type="ECO:0000256" key="4">
    <source>
        <dbReference type="ARBA" id="ARBA00022964"/>
    </source>
</evidence>
<dbReference type="GO" id="GO:0005506">
    <property type="term" value="F:iron ion binding"/>
    <property type="evidence" value="ECO:0007669"/>
    <property type="project" value="InterPro"/>
</dbReference>
<evidence type="ECO:0000256" key="5">
    <source>
        <dbReference type="ARBA" id="ARBA00023002"/>
    </source>
</evidence>
<name>A0A1C7DBE8_9SPHN</name>
<gene>
    <name evidence="9" type="ORF">A6F65_02538</name>
</gene>
<protein>
    <recommendedName>
        <fullName evidence="8">Fe2OG dioxygenase domain-containing protein</fullName>
    </recommendedName>
</protein>
<dbReference type="STRING" id="645517.A6F65_02538"/>
<comment type="cofactor">
    <cofactor evidence="1">
        <name>L-ascorbate</name>
        <dbReference type="ChEBI" id="CHEBI:38290"/>
    </cofactor>
</comment>
<proteinExistence type="predicted"/>
<evidence type="ECO:0000256" key="7">
    <source>
        <dbReference type="SAM" id="MobiDB-lite"/>
    </source>
</evidence>
<evidence type="ECO:0000256" key="3">
    <source>
        <dbReference type="ARBA" id="ARBA00022896"/>
    </source>
</evidence>
<dbReference type="Pfam" id="PF13640">
    <property type="entry name" value="2OG-FeII_Oxy_3"/>
    <property type="match status" value="1"/>
</dbReference>
<sequence length="259" mass="28820">MVDDGKNGFSISFGGSGSGVTGQASGFSLGRHASPPVDPMSDPDKLAAIGKMVRERLEARGDAEYLGNGKADLYRIRGFLDRNECRRLVKVIDRKIGPSTLFKGTEIDGFRTSSTHYFAAGDPDTTALETKIDALLGLPHMLAETTQGQRYMAGQQFKHHQDFFHETEAYWQDERRRGGQRTWTAMVYLNEPEEGGATDFKDVGVAIPPERGAIIVWNNMGRDGRPNHQTLHAGTPVIAGSKYVITQWYRLFPWSIEQR</sequence>
<dbReference type="GO" id="GO:0051213">
    <property type="term" value="F:dioxygenase activity"/>
    <property type="evidence" value="ECO:0007669"/>
    <property type="project" value="UniProtKB-KW"/>
</dbReference>
<keyword evidence="10" id="KW-1185">Reference proteome</keyword>
<evidence type="ECO:0000256" key="6">
    <source>
        <dbReference type="ARBA" id="ARBA00023004"/>
    </source>
</evidence>
<dbReference type="InterPro" id="IPR006620">
    <property type="entry name" value="Pro_4_hyd_alph"/>
</dbReference>
<evidence type="ECO:0000313" key="9">
    <source>
        <dbReference type="EMBL" id="ANU08816.1"/>
    </source>
</evidence>
<feature type="domain" description="Fe2OG dioxygenase" evidence="8">
    <location>
        <begin position="142"/>
        <end position="251"/>
    </location>
</feature>
<keyword evidence="5" id="KW-0560">Oxidoreductase</keyword>
<organism evidence="9 10">
    <name type="scientific">Paraurantiacibacter namhicola</name>
    <dbReference type="NCBI Taxonomy" id="645517"/>
    <lineage>
        <taxon>Bacteria</taxon>
        <taxon>Pseudomonadati</taxon>
        <taxon>Pseudomonadota</taxon>
        <taxon>Alphaproteobacteria</taxon>
        <taxon>Sphingomonadales</taxon>
        <taxon>Erythrobacteraceae</taxon>
        <taxon>Paraurantiacibacter</taxon>
    </lineage>
</organism>
<feature type="region of interest" description="Disordered" evidence="7">
    <location>
        <begin position="24"/>
        <end position="44"/>
    </location>
</feature>
<dbReference type="Proteomes" id="UP000092698">
    <property type="component" value="Chromosome"/>
</dbReference>
<keyword evidence="2" id="KW-0479">Metal-binding</keyword>
<dbReference type="SMART" id="SM00702">
    <property type="entry name" value="P4Hc"/>
    <property type="match status" value="1"/>
</dbReference>
<dbReference type="PANTHER" id="PTHR10869">
    <property type="entry name" value="PROLYL 4-HYDROXYLASE ALPHA SUBUNIT"/>
    <property type="match status" value="1"/>
</dbReference>
<dbReference type="KEGG" id="anh:A6F65_02538"/>
<evidence type="ECO:0000313" key="10">
    <source>
        <dbReference type="Proteomes" id="UP000092698"/>
    </source>
</evidence>
<keyword evidence="6" id="KW-0408">Iron</keyword>
<dbReference type="InterPro" id="IPR005123">
    <property type="entry name" value="Oxoglu/Fe-dep_dioxygenase_dom"/>
</dbReference>
<dbReference type="AlphaFoldDB" id="A0A1C7DBE8"/>
<dbReference type="InterPro" id="IPR045054">
    <property type="entry name" value="P4HA-like"/>
</dbReference>
<dbReference type="PROSITE" id="PS51471">
    <property type="entry name" value="FE2OG_OXY"/>
    <property type="match status" value="1"/>
</dbReference>
<dbReference type="GO" id="GO:0031418">
    <property type="term" value="F:L-ascorbic acid binding"/>
    <property type="evidence" value="ECO:0007669"/>
    <property type="project" value="UniProtKB-KW"/>
</dbReference>
<dbReference type="EMBL" id="CP016545">
    <property type="protein sequence ID" value="ANU08816.1"/>
    <property type="molecule type" value="Genomic_DNA"/>
</dbReference>
<evidence type="ECO:0000256" key="1">
    <source>
        <dbReference type="ARBA" id="ARBA00001961"/>
    </source>
</evidence>
<dbReference type="Gene3D" id="2.60.120.620">
    <property type="entry name" value="q2cbj1_9rhob like domain"/>
    <property type="match status" value="1"/>
</dbReference>
<keyword evidence="4" id="KW-0223">Dioxygenase</keyword>
<reference evidence="9 10" key="1">
    <citation type="submission" date="2016-07" db="EMBL/GenBank/DDBJ databases">
        <title>Complete genome sequence of Altererythrobacter namhicola JCM 16345T, containing esterase-encoding genes.</title>
        <authorList>
            <person name="Cheng H."/>
            <person name="Wu Y.-H."/>
            <person name="Jian S.-L."/>
            <person name="Huo Y.-Y."/>
            <person name="Wang C.-S."/>
            <person name="Xu X.-W."/>
        </authorList>
    </citation>
    <scope>NUCLEOTIDE SEQUENCE [LARGE SCALE GENOMIC DNA]</scope>
    <source>
        <strain evidence="9 10">JCM 16345</strain>
    </source>
</reference>
<keyword evidence="3" id="KW-0847">Vitamin C</keyword>
<evidence type="ECO:0000259" key="8">
    <source>
        <dbReference type="PROSITE" id="PS51471"/>
    </source>
</evidence>
<accession>A0A1C7DBE8</accession>
<dbReference type="InterPro" id="IPR044862">
    <property type="entry name" value="Pro_4_hyd_alph_FE2OG_OXY"/>
</dbReference>
<dbReference type="PANTHER" id="PTHR10869:SF246">
    <property type="entry name" value="TRANSMEMBRANE PROLYL 4-HYDROXYLASE"/>
    <property type="match status" value="1"/>
</dbReference>
<evidence type="ECO:0000256" key="2">
    <source>
        <dbReference type="ARBA" id="ARBA00022723"/>
    </source>
</evidence>
<dbReference type="GO" id="GO:0016705">
    <property type="term" value="F:oxidoreductase activity, acting on paired donors, with incorporation or reduction of molecular oxygen"/>
    <property type="evidence" value="ECO:0007669"/>
    <property type="project" value="InterPro"/>
</dbReference>